<feature type="compositionally biased region" description="Low complexity" evidence="1">
    <location>
        <begin position="186"/>
        <end position="212"/>
    </location>
</feature>
<evidence type="ECO:0000256" key="1">
    <source>
        <dbReference type="SAM" id="MobiDB-lite"/>
    </source>
</evidence>
<comment type="caution">
    <text evidence="3">The sequence shown here is derived from an EMBL/GenBank/DDBJ whole genome shotgun (WGS) entry which is preliminary data.</text>
</comment>
<feature type="signal peptide" evidence="2">
    <location>
        <begin position="1"/>
        <end position="22"/>
    </location>
</feature>
<feature type="compositionally biased region" description="Polar residues" evidence="1">
    <location>
        <begin position="261"/>
        <end position="271"/>
    </location>
</feature>
<dbReference type="Proteomes" id="UP001590951">
    <property type="component" value="Unassembled WGS sequence"/>
</dbReference>
<sequence>MALGLASRMLTWVLSGSMIVSAHTSANQAHEILKVTKLLSGGVSKPPDSMSDESTSPTKPVGWAGLYSDKIDVVNRGDYEVSDRSGYSQTQLSGGEIIRMRQESKPGSRKETTSSLGNVTSRDIAIEPNISRTSERYHGYATPGSGYGHTSESRSSGGDSRDPFVSTKSRSSNRYFGYETPGSGYGYTSSSRSSGGNSRDRSSCSQSSQARSRPYDIYSKEQVLRDMVWNSPKGTVQGSASTRKDAHSSRPHRMSKLSEDNPPTQRSQSAISPLASYGGIFESSPICPALTMPFGDVTSDPRPISERTTETWTKSRVFGVPRR</sequence>
<evidence type="ECO:0000313" key="3">
    <source>
        <dbReference type="EMBL" id="KAL2045980.1"/>
    </source>
</evidence>
<protein>
    <submittedName>
        <fullName evidence="3">Uncharacterized protein</fullName>
    </submittedName>
</protein>
<proteinExistence type="predicted"/>
<keyword evidence="4" id="KW-1185">Reference proteome</keyword>
<evidence type="ECO:0000313" key="4">
    <source>
        <dbReference type="Proteomes" id="UP001590951"/>
    </source>
</evidence>
<organism evidence="3 4">
    <name type="scientific">Lepraria finkii</name>
    <dbReference type="NCBI Taxonomy" id="1340010"/>
    <lineage>
        <taxon>Eukaryota</taxon>
        <taxon>Fungi</taxon>
        <taxon>Dikarya</taxon>
        <taxon>Ascomycota</taxon>
        <taxon>Pezizomycotina</taxon>
        <taxon>Lecanoromycetes</taxon>
        <taxon>OSLEUM clade</taxon>
        <taxon>Lecanoromycetidae</taxon>
        <taxon>Lecanorales</taxon>
        <taxon>Lecanorineae</taxon>
        <taxon>Stereocaulaceae</taxon>
        <taxon>Lepraria</taxon>
    </lineage>
</organism>
<keyword evidence="2" id="KW-0732">Signal</keyword>
<dbReference type="EMBL" id="JBHFEH010000123">
    <property type="protein sequence ID" value="KAL2045980.1"/>
    <property type="molecule type" value="Genomic_DNA"/>
</dbReference>
<evidence type="ECO:0000256" key="2">
    <source>
        <dbReference type="SAM" id="SignalP"/>
    </source>
</evidence>
<gene>
    <name evidence="3" type="ORF">ABVK25_011869</name>
</gene>
<feature type="compositionally biased region" description="Polar residues" evidence="1">
    <location>
        <begin position="232"/>
        <end position="241"/>
    </location>
</feature>
<feature type="region of interest" description="Disordered" evidence="1">
    <location>
        <begin position="229"/>
        <end position="271"/>
    </location>
</feature>
<feature type="compositionally biased region" description="Basic and acidic residues" evidence="1">
    <location>
        <begin position="98"/>
        <end position="112"/>
    </location>
</feature>
<reference evidence="3 4" key="1">
    <citation type="submission" date="2024-09" db="EMBL/GenBank/DDBJ databases">
        <title>Rethinking Asexuality: The Enigmatic Case of Functional Sexual Genes in Lepraria (Stereocaulaceae).</title>
        <authorList>
            <person name="Doellman M."/>
            <person name="Sun Y."/>
            <person name="Barcenas-Pena A."/>
            <person name="Lumbsch H.T."/>
            <person name="Grewe F."/>
        </authorList>
    </citation>
    <scope>NUCLEOTIDE SEQUENCE [LARGE SCALE GENOMIC DNA]</scope>
    <source>
        <strain evidence="3 4">Grewe 0041</strain>
    </source>
</reference>
<feature type="region of interest" description="Disordered" evidence="1">
    <location>
        <begin position="292"/>
        <end position="311"/>
    </location>
</feature>
<feature type="region of interest" description="Disordered" evidence="1">
    <location>
        <begin position="80"/>
        <end position="217"/>
    </location>
</feature>
<accession>A0ABR4AJN3</accession>
<name>A0ABR4AJN3_9LECA</name>
<feature type="chain" id="PRO_5045871069" evidence="2">
    <location>
        <begin position="23"/>
        <end position="323"/>
    </location>
</feature>